<dbReference type="AlphaFoldDB" id="A0AAU8DTJ9"/>
<proteinExistence type="predicted"/>
<dbReference type="EMBL" id="CP159218">
    <property type="protein sequence ID" value="XCG65169.1"/>
    <property type="molecule type" value="Genomic_DNA"/>
</dbReference>
<accession>A0AAU8DTJ9</accession>
<sequence length="171" mass="17407">MNDSPAAADFLENPDLAAAVAEVEAFAGEAGWDQPPRLFALVPTGELLAADPSLAGQLDPASRFTPIAQDEFLAGDLQESLAGIGWPEAVAGCVLVREILVLPPDAAASVGDDPDAAAVHPDRVEARLAAGVLRGASGGACLMRLRTESAELLRGADLAPGLVQALAGTFD</sequence>
<name>A0AAU8DTJ9_9ACTN</name>
<gene>
    <name evidence="1" type="ORF">ABLG96_07700</name>
</gene>
<evidence type="ECO:0000313" key="1">
    <source>
        <dbReference type="EMBL" id="XCG65169.1"/>
    </source>
</evidence>
<organism evidence="1">
    <name type="scientific">Nakamurella sp. A5-74</name>
    <dbReference type="NCBI Taxonomy" id="3158264"/>
    <lineage>
        <taxon>Bacteria</taxon>
        <taxon>Bacillati</taxon>
        <taxon>Actinomycetota</taxon>
        <taxon>Actinomycetes</taxon>
        <taxon>Nakamurellales</taxon>
        <taxon>Nakamurellaceae</taxon>
        <taxon>Nakamurella</taxon>
    </lineage>
</organism>
<reference evidence="1" key="1">
    <citation type="submission" date="2024-05" db="EMBL/GenBank/DDBJ databases">
        <authorList>
            <person name="Cai S.Y."/>
            <person name="Jin L.M."/>
            <person name="Li H.R."/>
        </authorList>
    </citation>
    <scope>NUCLEOTIDE SEQUENCE</scope>
    <source>
        <strain evidence="1">A5-74</strain>
    </source>
</reference>
<dbReference type="InterPro" id="IPR047681">
    <property type="entry name" value="PPA1309-like"/>
</dbReference>
<dbReference type="NCBIfam" id="NF040618">
    <property type="entry name" value="PPA1309_fam"/>
    <property type="match status" value="1"/>
</dbReference>
<protein>
    <submittedName>
        <fullName evidence="1">PPA1309 family protein</fullName>
    </submittedName>
</protein>
<dbReference type="RefSeq" id="WP_353650779.1">
    <property type="nucleotide sequence ID" value="NZ_CP159218.1"/>
</dbReference>